<dbReference type="AlphaFoldDB" id="A0AAE3GMI6"/>
<dbReference type="EMBL" id="JAMTCK010000031">
    <property type="protein sequence ID" value="MCP2170340.1"/>
    <property type="molecule type" value="Genomic_DNA"/>
</dbReference>
<gene>
    <name evidence="1" type="ORF">LX83_007231</name>
</gene>
<organism evidence="1 2">
    <name type="scientific">Goodfellowiella coeruleoviolacea</name>
    <dbReference type="NCBI Taxonomy" id="334858"/>
    <lineage>
        <taxon>Bacteria</taxon>
        <taxon>Bacillati</taxon>
        <taxon>Actinomycetota</taxon>
        <taxon>Actinomycetes</taxon>
        <taxon>Pseudonocardiales</taxon>
        <taxon>Pseudonocardiaceae</taxon>
        <taxon>Goodfellowiella</taxon>
    </lineage>
</organism>
<evidence type="ECO:0000313" key="1">
    <source>
        <dbReference type="EMBL" id="MCP2170340.1"/>
    </source>
</evidence>
<protein>
    <submittedName>
        <fullName evidence="1">Ricin-type beta-trefoil lectin domain</fullName>
    </submittedName>
</protein>
<name>A0AAE3GMI6_9PSEU</name>
<comment type="caution">
    <text evidence="1">The sequence shown here is derived from an EMBL/GenBank/DDBJ whole genome shotgun (WGS) entry which is preliminary data.</text>
</comment>
<evidence type="ECO:0000313" key="2">
    <source>
        <dbReference type="Proteomes" id="UP001206128"/>
    </source>
</evidence>
<accession>A0AAE3GMI6</accession>
<dbReference type="InterPro" id="IPR035992">
    <property type="entry name" value="Ricin_B-like_lectins"/>
</dbReference>
<dbReference type="PROSITE" id="PS50231">
    <property type="entry name" value="RICIN_B_LECTIN"/>
    <property type="match status" value="1"/>
</dbReference>
<dbReference type="Gene3D" id="2.80.10.50">
    <property type="match status" value="1"/>
</dbReference>
<proteinExistence type="predicted"/>
<dbReference type="SUPFAM" id="SSF50370">
    <property type="entry name" value="Ricin B-like lectins"/>
    <property type="match status" value="1"/>
</dbReference>
<keyword evidence="2" id="KW-1185">Reference proteome</keyword>
<dbReference type="RefSeq" id="WP_253780532.1">
    <property type="nucleotide sequence ID" value="NZ_JAMTCK010000031.1"/>
</dbReference>
<reference evidence="1" key="1">
    <citation type="submission" date="2022-06" db="EMBL/GenBank/DDBJ databases">
        <title>Genomic Encyclopedia of Archaeal and Bacterial Type Strains, Phase II (KMG-II): from individual species to whole genera.</title>
        <authorList>
            <person name="Goeker M."/>
        </authorList>
    </citation>
    <scope>NUCLEOTIDE SEQUENCE</scope>
    <source>
        <strain evidence="1">DSM 43935</strain>
    </source>
</reference>
<dbReference type="Proteomes" id="UP001206128">
    <property type="component" value="Unassembled WGS sequence"/>
</dbReference>
<sequence>MRARYGRVLLATGALTGVGITLAPLALADGPPVVIRNQRSELCLTPDTASGTTACPGDATDPRWRISPAPDATPDTWVVTTASNPAGDQPRCLDTNEDSVYVLGCDGGRNQTWHVEAFNTTFPPEGVIGIRLVSAAFGGCLQSELTQRGGPAGRVSLHRCDTDSDQQWNIDQYAYSQIFGPIFATRTR</sequence>